<evidence type="ECO:0000259" key="1">
    <source>
        <dbReference type="SMART" id="SM00829"/>
    </source>
</evidence>
<comment type="caution">
    <text evidence="2">The sequence shown here is derived from an EMBL/GenBank/DDBJ whole genome shotgun (WGS) entry which is preliminary data.</text>
</comment>
<feature type="domain" description="Enoyl reductase (ER)" evidence="1">
    <location>
        <begin position="15"/>
        <end position="342"/>
    </location>
</feature>
<dbReference type="InterPro" id="IPR020843">
    <property type="entry name" value="ER"/>
</dbReference>
<reference evidence="2 3" key="1">
    <citation type="submission" date="2020-08" db="EMBL/GenBank/DDBJ databases">
        <title>Sequencing the genomes of 1000 actinobacteria strains.</title>
        <authorList>
            <person name="Klenk H.-P."/>
        </authorList>
    </citation>
    <scope>NUCLEOTIDE SEQUENCE [LARGE SCALE GENOMIC DNA]</scope>
    <source>
        <strain evidence="2 3">DSM 45298</strain>
    </source>
</reference>
<dbReference type="PANTHER" id="PTHR43677">
    <property type="entry name" value="SHORT-CHAIN DEHYDROGENASE/REDUCTASE"/>
    <property type="match status" value="1"/>
</dbReference>
<proteinExistence type="predicted"/>
<dbReference type="EMBL" id="JACIFP010000001">
    <property type="protein sequence ID" value="MBB4134075.1"/>
    <property type="molecule type" value="Genomic_DNA"/>
</dbReference>
<sequence length="344" mass="36365">MTTTTDTVLRIVLPGLVEPNGLELDRGRPPTPGSDQVLLRMEATGVSFAEQQMRRGKYFDQPPFPFVPGYDVVGTVVAVGSDASPDLIGRRFAAVTKTGGWAQVVAVDAADLLAVPAGVSADEIETVVVNGITAWQMLAEARVPDGGTIVVFGVSGGVGGMLAQLAALRDITVIGTASARHHDDLTAHGIRVVDSRAGDVHRELAALAPNGVDAVFDHIGGDGIVASWRLLRRGGSLISYGTAATKDDPGNARLPVLKLFGRLYLWNMVPNGRRARFYNFWKGKKLNAKRFHSKQRDAAAAVFSALADGRLTPAIAARFPLAEAGRALALAESRTTSGKIVLTP</sequence>
<organism evidence="2 3">
    <name type="scientific">Gordonia humi</name>
    <dbReference type="NCBI Taxonomy" id="686429"/>
    <lineage>
        <taxon>Bacteria</taxon>
        <taxon>Bacillati</taxon>
        <taxon>Actinomycetota</taxon>
        <taxon>Actinomycetes</taxon>
        <taxon>Mycobacteriales</taxon>
        <taxon>Gordoniaceae</taxon>
        <taxon>Gordonia</taxon>
    </lineage>
</organism>
<dbReference type="GO" id="GO:0016491">
    <property type="term" value="F:oxidoreductase activity"/>
    <property type="evidence" value="ECO:0007669"/>
    <property type="project" value="InterPro"/>
</dbReference>
<dbReference type="SMART" id="SM00829">
    <property type="entry name" value="PKS_ER"/>
    <property type="match status" value="1"/>
</dbReference>
<evidence type="ECO:0000313" key="3">
    <source>
        <dbReference type="Proteomes" id="UP000551501"/>
    </source>
</evidence>
<dbReference type="Gene3D" id="3.40.50.720">
    <property type="entry name" value="NAD(P)-binding Rossmann-like Domain"/>
    <property type="match status" value="1"/>
</dbReference>
<dbReference type="InterPro" id="IPR011032">
    <property type="entry name" value="GroES-like_sf"/>
</dbReference>
<protein>
    <submittedName>
        <fullName evidence="2">NADPH:quinone reductase-like Zn-dependent oxidoreductase</fullName>
    </submittedName>
</protein>
<dbReference type="Pfam" id="PF08240">
    <property type="entry name" value="ADH_N"/>
    <property type="match status" value="1"/>
</dbReference>
<dbReference type="SUPFAM" id="SSF50129">
    <property type="entry name" value="GroES-like"/>
    <property type="match status" value="1"/>
</dbReference>
<dbReference type="InterPro" id="IPR051397">
    <property type="entry name" value="Zn-ADH-like_protein"/>
</dbReference>
<evidence type="ECO:0000313" key="2">
    <source>
        <dbReference type="EMBL" id="MBB4134075.1"/>
    </source>
</evidence>
<dbReference type="Gene3D" id="3.90.180.10">
    <property type="entry name" value="Medium-chain alcohol dehydrogenases, catalytic domain"/>
    <property type="match status" value="1"/>
</dbReference>
<dbReference type="Proteomes" id="UP000551501">
    <property type="component" value="Unassembled WGS sequence"/>
</dbReference>
<dbReference type="Pfam" id="PF13602">
    <property type="entry name" value="ADH_zinc_N_2"/>
    <property type="match status" value="1"/>
</dbReference>
<dbReference type="PANTHER" id="PTHR43677:SF4">
    <property type="entry name" value="QUINONE OXIDOREDUCTASE-LIKE PROTEIN 2"/>
    <property type="match status" value="1"/>
</dbReference>
<dbReference type="SUPFAM" id="SSF51735">
    <property type="entry name" value="NAD(P)-binding Rossmann-fold domains"/>
    <property type="match status" value="1"/>
</dbReference>
<dbReference type="RefSeq" id="WP_183369300.1">
    <property type="nucleotide sequence ID" value="NZ_BAABHL010000009.1"/>
</dbReference>
<dbReference type="AlphaFoldDB" id="A0A840EMQ3"/>
<name>A0A840EMQ3_9ACTN</name>
<dbReference type="InterPro" id="IPR036291">
    <property type="entry name" value="NAD(P)-bd_dom_sf"/>
</dbReference>
<dbReference type="InterPro" id="IPR013154">
    <property type="entry name" value="ADH-like_N"/>
</dbReference>
<gene>
    <name evidence="2" type="ORF">BKA16_000627</name>
</gene>
<keyword evidence="3" id="KW-1185">Reference proteome</keyword>
<accession>A0A840EMQ3</accession>